<dbReference type="Pfam" id="PF13835">
    <property type="entry name" value="DUF4194"/>
    <property type="match status" value="1"/>
</dbReference>
<feature type="compositionally biased region" description="Basic and acidic residues" evidence="1">
    <location>
        <begin position="205"/>
        <end position="221"/>
    </location>
</feature>
<evidence type="ECO:0000313" key="3">
    <source>
        <dbReference type="Proteomes" id="UP000265643"/>
    </source>
</evidence>
<evidence type="ECO:0000256" key="1">
    <source>
        <dbReference type="SAM" id="MobiDB-lite"/>
    </source>
</evidence>
<dbReference type="EMBL" id="BHGK01000001">
    <property type="protein sequence ID" value="GCA65651.1"/>
    <property type="molecule type" value="Genomic_DNA"/>
</dbReference>
<reference evidence="3" key="1">
    <citation type="submission" date="2018-09" db="EMBL/GenBank/DDBJ databases">
        <title>Draft Genome Sequence of Mediterraneibacter sp. KCTC 15684.</title>
        <authorList>
            <person name="Kim J.S."/>
            <person name="Han K.I."/>
            <person name="Suh M.K."/>
            <person name="Lee K.C."/>
            <person name="Eom M.K."/>
            <person name="Lee J.H."/>
            <person name="Park S.H."/>
            <person name="Kang S.W."/>
            <person name="Park J.E."/>
            <person name="Oh B.S."/>
            <person name="Yu S.Y."/>
            <person name="Choi S.H."/>
            <person name="Lee D.H."/>
            <person name="Yoon H."/>
            <person name="Kim B."/>
            <person name="Yang S.J."/>
            <person name="Lee J.S."/>
        </authorList>
    </citation>
    <scope>NUCLEOTIDE SEQUENCE [LARGE SCALE GENOMIC DNA]</scope>
    <source>
        <strain evidence="3">KCTC 15684</strain>
    </source>
</reference>
<protein>
    <recommendedName>
        <fullName evidence="4">DUF4194 domain-containing protein</fullName>
    </recommendedName>
</protein>
<sequence length="235" mass="27382">MSAYLEELSVTEAEQLKKTIQALFRQTCILQVKYDPATLTPRDNPYYEVCTRHRNFIEDYLSVLDCELKHDSQEHIYRISGEGVITEKLNLTTTIIILLTKLIYRDKIMGEGLKAPVTTWEELRSYGRNTNLITRKLTAKEWKDALTLMRIHQMIDVPGAVQDIEDDTPIYIYSTIHLFVTAGDIRKLLKEYQENTEYEQHVIQETKHTDEESDGVEKEEQGETTEETVYTDVIK</sequence>
<gene>
    <name evidence="2" type="ORF">KGMB01110_00870</name>
</gene>
<feature type="region of interest" description="Disordered" evidence="1">
    <location>
        <begin position="205"/>
        <end position="235"/>
    </location>
</feature>
<organism evidence="2 3">
    <name type="scientific">Mediterraneibacter butyricigenes</name>
    <dbReference type="NCBI Taxonomy" id="2316025"/>
    <lineage>
        <taxon>Bacteria</taxon>
        <taxon>Bacillati</taxon>
        <taxon>Bacillota</taxon>
        <taxon>Clostridia</taxon>
        <taxon>Lachnospirales</taxon>
        <taxon>Lachnospiraceae</taxon>
        <taxon>Mediterraneibacter</taxon>
    </lineage>
</organism>
<dbReference type="Proteomes" id="UP000265643">
    <property type="component" value="Unassembled WGS sequence"/>
</dbReference>
<proteinExistence type="predicted"/>
<keyword evidence="3" id="KW-1185">Reference proteome</keyword>
<evidence type="ECO:0000313" key="2">
    <source>
        <dbReference type="EMBL" id="GCA65651.1"/>
    </source>
</evidence>
<dbReference type="RefSeq" id="WP_119297269.1">
    <property type="nucleotide sequence ID" value="NZ_BHGK01000001.1"/>
</dbReference>
<dbReference type="AlphaFoldDB" id="A0A391NX73"/>
<accession>A0A391NX73</accession>
<dbReference type="InterPro" id="IPR025449">
    <property type="entry name" value="JetB"/>
</dbReference>
<name>A0A391NX73_9FIRM</name>
<evidence type="ECO:0008006" key="4">
    <source>
        <dbReference type="Google" id="ProtNLM"/>
    </source>
</evidence>
<comment type="caution">
    <text evidence="2">The sequence shown here is derived from an EMBL/GenBank/DDBJ whole genome shotgun (WGS) entry which is preliminary data.</text>
</comment>